<keyword evidence="2" id="KW-1185">Reference proteome</keyword>
<name>G4TWB2_SERID</name>
<comment type="caution">
    <text evidence="1">The sequence shown here is derived from an EMBL/GenBank/DDBJ whole genome shotgun (WGS) entry which is preliminary data.</text>
</comment>
<dbReference type="InParanoid" id="G4TWB2"/>
<protein>
    <recommendedName>
        <fullName evidence="3">F-box domain-containing protein</fullName>
    </recommendedName>
</protein>
<organism evidence="1 2">
    <name type="scientific">Serendipita indica (strain DSM 11827)</name>
    <name type="common">Root endophyte fungus</name>
    <name type="synonym">Piriformospora indica</name>
    <dbReference type="NCBI Taxonomy" id="1109443"/>
    <lineage>
        <taxon>Eukaryota</taxon>
        <taxon>Fungi</taxon>
        <taxon>Dikarya</taxon>
        <taxon>Basidiomycota</taxon>
        <taxon>Agaricomycotina</taxon>
        <taxon>Agaricomycetes</taxon>
        <taxon>Sebacinales</taxon>
        <taxon>Serendipitaceae</taxon>
        <taxon>Serendipita</taxon>
    </lineage>
</organism>
<dbReference type="Proteomes" id="UP000007148">
    <property type="component" value="Unassembled WGS sequence"/>
</dbReference>
<accession>G4TWB2</accession>
<sequence>MGELSGSDPVQRFPLEIATKIVMYAAAKDIRSLEISSVSTECLLELMGVSSLWKQLIMFTPALWADIVLDPYKEDVLAKLSVNIVLSRSHPLSIIVHLQPTKDRGLLQQVIEQLKHHVDRIQALHMNQETLLPVIDKYLGPFHNLAVLQFRSTFAVQSPDNATIDFINRHQSLRVIRGMTITPTVLQSNWLQYLPSVVSEVRFRDLLPLIREFNLLQHIRFRQWPLEKRAPYKQKLLPRLTWTHIETWNLNSVEDSLEPRQDFDLLITAVSDNLTTLASRIEIRLMPFFLQHLARCRRLYRVTLEIFPIIAKMDGMAFILPSSTKELAITMSIGTRWTHQWGPEVTNMLKLAFPYVEWLGLSGRTTGKLLGLLANGALPRLRSVSLNGPTRVDDPSFTLSPTIKAIEITSEQEFVYQYKSANVSRLEFNFDYASSTPSSAPLELVHWPNIAILRINGLEGAVQWQGLQFEHLEKIAIDHSPMGLTHYEGAKLIYYLAVYPDMFPVLQELTLRPYIEWDMFFIMLELRNSYRKTASFSCLESITFTSPIPAGFAQLTSKLLRGEEVHYPSKFELSWIGSMDIIQNLDT</sequence>
<reference evidence="1 2" key="1">
    <citation type="journal article" date="2011" name="PLoS Pathog.">
        <title>Endophytic Life Strategies Decoded by Genome and Transcriptome Analyses of the Mutualistic Root Symbiont Piriformospora indica.</title>
        <authorList>
            <person name="Zuccaro A."/>
            <person name="Lahrmann U."/>
            <person name="Guldener U."/>
            <person name="Langen G."/>
            <person name="Pfiffi S."/>
            <person name="Biedenkopf D."/>
            <person name="Wong P."/>
            <person name="Samans B."/>
            <person name="Grimm C."/>
            <person name="Basiewicz M."/>
            <person name="Murat C."/>
            <person name="Martin F."/>
            <person name="Kogel K.H."/>
        </authorList>
    </citation>
    <scope>NUCLEOTIDE SEQUENCE [LARGE SCALE GENOMIC DNA]</scope>
    <source>
        <strain evidence="1 2">DSM 11827</strain>
    </source>
</reference>
<proteinExistence type="predicted"/>
<dbReference type="AlphaFoldDB" id="G4TWB2"/>
<gene>
    <name evidence="1" type="ORF">PIIN_09595</name>
</gene>
<dbReference type="HOGENOM" id="CLU_015287_1_0_1"/>
<evidence type="ECO:0000313" key="1">
    <source>
        <dbReference type="EMBL" id="CCA75605.1"/>
    </source>
</evidence>
<evidence type="ECO:0008006" key="3">
    <source>
        <dbReference type="Google" id="ProtNLM"/>
    </source>
</evidence>
<dbReference type="EMBL" id="CAFZ01000480">
    <property type="protein sequence ID" value="CCA75605.1"/>
    <property type="molecule type" value="Genomic_DNA"/>
</dbReference>
<evidence type="ECO:0000313" key="2">
    <source>
        <dbReference type="Proteomes" id="UP000007148"/>
    </source>
</evidence>
<dbReference type="OrthoDB" id="3135246at2759"/>